<dbReference type="Gene3D" id="2.30.30.40">
    <property type="entry name" value="SH3 Domains"/>
    <property type="match status" value="1"/>
</dbReference>
<dbReference type="STRING" id="1818881.A3196_19445"/>
<feature type="domain" description="CheW-like" evidence="1">
    <location>
        <begin position="87"/>
        <end position="224"/>
    </location>
</feature>
<comment type="caution">
    <text evidence="2">The sequence shown here is derived from an EMBL/GenBank/DDBJ whole genome shotgun (WGS) entry which is preliminary data.</text>
</comment>
<evidence type="ECO:0000259" key="1">
    <source>
        <dbReference type="PROSITE" id="PS50851"/>
    </source>
</evidence>
<accession>A0A1E2UIH2</accession>
<dbReference type="SUPFAM" id="SSF50341">
    <property type="entry name" value="CheW-like"/>
    <property type="match status" value="1"/>
</dbReference>
<sequence length="224" mass="24916">MSLGNDKTRIKPVSEKVEEPDHALKSYLDTLLLEIETIPRESVAVKEPPPVADIKVEETQISEQKLEQSTQTQQQQDSALPEWVENEFQVLLFKVNGITMGIPLNAMKGILNYSGEASQLPGQPAWSLGVIVNRDEKVVVIDSARLLMPERLTSDTQIKPQQLLLIGEGDRALAVDTICNTMSVVKEDVRWRNGIHNKPWYAGIIIEELSVLLDVDGVLQLLAA</sequence>
<dbReference type="Proteomes" id="UP000094849">
    <property type="component" value="Unassembled WGS sequence"/>
</dbReference>
<dbReference type="PROSITE" id="PS50851">
    <property type="entry name" value="CHEW"/>
    <property type="match status" value="1"/>
</dbReference>
<evidence type="ECO:0000313" key="3">
    <source>
        <dbReference type="Proteomes" id="UP000094849"/>
    </source>
</evidence>
<dbReference type="GO" id="GO:0006935">
    <property type="term" value="P:chemotaxis"/>
    <property type="evidence" value="ECO:0007669"/>
    <property type="project" value="InterPro"/>
</dbReference>
<dbReference type="AlphaFoldDB" id="A0A1E2UIH2"/>
<name>A0A1E2UIH2_9GAMM</name>
<dbReference type="EMBL" id="LVJZ01000005">
    <property type="protein sequence ID" value="ODB92942.1"/>
    <property type="molecule type" value="Genomic_DNA"/>
</dbReference>
<dbReference type="InterPro" id="IPR002545">
    <property type="entry name" value="CheW-lke_dom"/>
</dbReference>
<dbReference type="InterPro" id="IPR036061">
    <property type="entry name" value="CheW-like_dom_sf"/>
</dbReference>
<keyword evidence="3" id="KW-1185">Reference proteome</keyword>
<dbReference type="RefSeq" id="WP_069025097.1">
    <property type="nucleotide sequence ID" value="NZ_LVJZ01000005.1"/>
</dbReference>
<dbReference type="Pfam" id="PF01584">
    <property type="entry name" value="CheW"/>
    <property type="match status" value="1"/>
</dbReference>
<protein>
    <recommendedName>
        <fullName evidence="1">CheW-like domain-containing protein</fullName>
    </recommendedName>
</protein>
<organism evidence="2 3">
    <name type="scientific">Candidatus Thiodiazotropha endoloripes</name>
    <dbReference type="NCBI Taxonomy" id="1818881"/>
    <lineage>
        <taxon>Bacteria</taxon>
        <taxon>Pseudomonadati</taxon>
        <taxon>Pseudomonadota</taxon>
        <taxon>Gammaproteobacteria</taxon>
        <taxon>Chromatiales</taxon>
        <taxon>Sedimenticolaceae</taxon>
        <taxon>Candidatus Thiodiazotropha</taxon>
    </lineage>
</organism>
<proteinExistence type="predicted"/>
<dbReference type="Gene3D" id="2.40.50.180">
    <property type="entry name" value="CheA-289, Domain 4"/>
    <property type="match status" value="1"/>
</dbReference>
<reference evidence="2 3" key="1">
    <citation type="submission" date="2016-03" db="EMBL/GenBank/DDBJ databases">
        <title>Chemosynthetic sulphur-oxidizing symbionts of marine invertebrate animals are capable of nitrogen fixation.</title>
        <authorList>
            <person name="Petersen J.M."/>
            <person name="Kemper A."/>
            <person name="Gruber-Vodicka H."/>
            <person name="Cardini U."/>
            <person name="Geest Mvander."/>
            <person name="Kleiner M."/>
            <person name="Bulgheresi S."/>
            <person name="Fussmann M."/>
            <person name="Herbold C."/>
            <person name="Seah B.K.B."/>
            <person name="Antony C.Paul."/>
            <person name="Liu D."/>
            <person name="Belitz A."/>
            <person name="Weber M."/>
        </authorList>
    </citation>
    <scope>NUCLEOTIDE SEQUENCE [LARGE SCALE GENOMIC DNA]</scope>
    <source>
        <strain evidence="2">G_D</strain>
    </source>
</reference>
<dbReference type="SMART" id="SM00260">
    <property type="entry name" value="CheW"/>
    <property type="match status" value="1"/>
</dbReference>
<dbReference type="GO" id="GO:0007165">
    <property type="term" value="P:signal transduction"/>
    <property type="evidence" value="ECO:0007669"/>
    <property type="project" value="InterPro"/>
</dbReference>
<gene>
    <name evidence="2" type="ORF">A3196_19445</name>
</gene>
<evidence type="ECO:0000313" key="2">
    <source>
        <dbReference type="EMBL" id="ODB92942.1"/>
    </source>
</evidence>